<evidence type="ECO:0000256" key="3">
    <source>
        <dbReference type="ARBA" id="ARBA00022679"/>
    </source>
</evidence>
<dbReference type="GO" id="GO:0006083">
    <property type="term" value="P:acetate metabolic process"/>
    <property type="evidence" value="ECO:0007669"/>
    <property type="project" value="TreeGrafter"/>
</dbReference>
<dbReference type="UniPathway" id="UPA00340">
    <property type="reaction ID" value="UER00458"/>
</dbReference>
<dbReference type="InterPro" id="IPR023865">
    <property type="entry name" value="Aliphatic_acid_kinase_CS"/>
</dbReference>
<dbReference type="GO" id="GO:0008776">
    <property type="term" value="F:acetate kinase activity"/>
    <property type="evidence" value="ECO:0007669"/>
    <property type="project" value="UniProtKB-UniRule"/>
</dbReference>
<feature type="site" description="Transition state stabilizer" evidence="9">
    <location>
        <position position="244"/>
    </location>
</feature>
<evidence type="ECO:0000256" key="7">
    <source>
        <dbReference type="ARBA" id="ARBA00022840"/>
    </source>
</evidence>
<evidence type="ECO:0000256" key="4">
    <source>
        <dbReference type="ARBA" id="ARBA00022723"/>
    </source>
</evidence>
<gene>
    <name evidence="9 11" type="primary">ackA</name>
    <name evidence="11" type="ORF">NHU_02769</name>
</gene>
<keyword evidence="6 9" id="KW-0418">Kinase</keyword>
<comment type="subcellular location">
    <subcellularLocation>
        <location evidence="9">Cytoplasm</location>
    </subcellularLocation>
</comment>
<comment type="similarity">
    <text evidence="1 9 10">Belongs to the acetokinase family.</text>
</comment>
<keyword evidence="2 9" id="KW-0963">Cytoplasm</keyword>
<dbReference type="Gene3D" id="3.30.420.40">
    <property type="match status" value="2"/>
</dbReference>
<dbReference type="GO" id="GO:0006085">
    <property type="term" value="P:acetyl-CoA biosynthetic process"/>
    <property type="evidence" value="ECO:0007669"/>
    <property type="project" value="UniProtKB-UniRule"/>
</dbReference>
<name>A0A0D6B4C7_RHOSU</name>
<keyword evidence="3 9" id="KW-0808">Transferase</keyword>
<feature type="binding site" evidence="9">
    <location>
        <position position="96"/>
    </location>
    <ligand>
        <name>substrate</name>
    </ligand>
</feature>
<feature type="binding site" evidence="9">
    <location>
        <begin position="331"/>
        <end position="335"/>
    </location>
    <ligand>
        <name>ATP</name>
        <dbReference type="ChEBI" id="CHEBI:30616"/>
    </ligand>
</feature>
<dbReference type="NCBIfam" id="TIGR00016">
    <property type="entry name" value="ackA"/>
    <property type="match status" value="1"/>
</dbReference>
<dbReference type="InterPro" id="IPR043129">
    <property type="entry name" value="ATPase_NBD"/>
</dbReference>
<dbReference type="HAMAP" id="MF_00020">
    <property type="entry name" value="Acetate_kinase"/>
    <property type="match status" value="1"/>
</dbReference>
<comment type="pathway">
    <text evidence="9">Metabolic intermediate biosynthesis; acetyl-CoA biosynthesis; acetyl-CoA from acetate: step 1/2.</text>
</comment>
<dbReference type="eggNOG" id="COG0282">
    <property type="taxonomic scope" value="Bacteria"/>
</dbReference>
<dbReference type="KEGG" id="rsu:NHU_02769"/>
<dbReference type="EMBL" id="AP014800">
    <property type="protein sequence ID" value="BAQ69916.1"/>
    <property type="molecule type" value="Genomic_DNA"/>
</dbReference>
<comment type="cofactor">
    <cofactor evidence="9">
        <name>Mg(2+)</name>
        <dbReference type="ChEBI" id="CHEBI:18420"/>
    </cofactor>
    <cofactor evidence="9">
        <name>Mn(2+)</name>
        <dbReference type="ChEBI" id="CHEBI:29035"/>
    </cofactor>
    <text evidence="9">Mg(2+). Can also accept Mn(2+).</text>
</comment>
<accession>A0A0D6B4C7</accession>
<feature type="site" description="Transition state stabilizer" evidence="9">
    <location>
        <position position="184"/>
    </location>
</feature>
<evidence type="ECO:0000256" key="1">
    <source>
        <dbReference type="ARBA" id="ARBA00008748"/>
    </source>
</evidence>
<dbReference type="PANTHER" id="PTHR21060">
    <property type="entry name" value="ACETATE KINASE"/>
    <property type="match status" value="1"/>
</dbReference>
<dbReference type="PATRIC" id="fig|35806.4.peg.2846"/>
<dbReference type="SUPFAM" id="SSF53067">
    <property type="entry name" value="Actin-like ATPase domain"/>
    <property type="match status" value="2"/>
</dbReference>
<evidence type="ECO:0000256" key="9">
    <source>
        <dbReference type="HAMAP-Rule" id="MF_00020"/>
    </source>
</evidence>
<feature type="binding site" evidence="9">
    <location>
        <begin position="286"/>
        <end position="288"/>
    </location>
    <ligand>
        <name>ATP</name>
        <dbReference type="ChEBI" id="CHEBI:30616"/>
    </ligand>
</feature>
<dbReference type="GO" id="GO:0005524">
    <property type="term" value="F:ATP binding"/>
    <property type="evidence" value="ECO:0007669"/>
    <property type="project" value="UniProtKB-KW"/>
</dbReference>
<feature type="binding site" evidence="9">
    <location>
        <position position="382"/>
    </location>
    <ligand>
        <name>Mg(2+)</name>
        <dbReference type="ChEBI" id="CHEBI:18420"/>
    </ligand>
</feature>
<evidence type="ECO:0000256" key="10">
    <source>
        <dbReference type="RuleBase" id="RU003835"/>
    </source>
</evidence>
<proteinExistence type="inferred from homology"/>
<keyword evidence="5 9" id="KW-0547">Nucleotide-binding</keyword>
<dbReference type="GO" id="GO:0005829">
    <property type="term" value="C:cytosol"/>
    <property type="evidence" value="ECO:0007669"/>
    <property type="project" value="TreeGrafter"/>
</dbReference>
<dbReference type="EC" id="2.7.2.1" evidence="9"/>
<keyword evidence="7 9" id="KW-0067">ATP-binding</keyword>
<protein>
    <recommendedName>
        <fullName evidence="9">Acetate kinase</fullName>
        <ecNumber evidence="9">2.7.2.1</ecNumber>
    </recommendedName>
    <alternativeName>
        <fullName evidence="9">Acetokinase</fullName>
    </alternativeName>
</protein>
<dbReference type="GO" id="GO:0000287">
    <property type="term" value="F:magnesium ion binding"/>
    <property type="evidence" value="ECO:0007669"/>
    <property type="project" value="UniProtKB-UniRule"/>
</dbReference>
<dbReference type="PRINTS" id="PR00471">
    <property type="entry name" value="ACETATEKNASE"/>
</dbReference>
<dbReference type="Pfam" id="PF00871">
    <property type="entry name" value="Acetate_kinase"/>
    <property type="match status" value="1"/>
</dbReference>
<dbReference type="Proteomes" id="UP000064912">
    <property type="component" value="Chromosome"/>
</dbReference>
<comment type="function">
    <text evidence="9">Catalyzes the formation of acetyl phosphate from acetate and ATP. Can also catalyze the reverse reaction.</text>
</comment>
<evidence type="ECO:0000256" key="8">
    <source>
        <dbReference type="ARBA" id="ARBA00022842"/>
    </source>
</evidence>
<dbReference type="PROSITE" id="PS01075">
    <property type="entry name" value="ACETATE_KINASE_1"/>
    <property type="match status" value="1"/>
</dbReference>
<keyword evidence="8 9" id="KW-0460">Magnesium</keyword>
<evidence type="ECO:0000256" key="5">
    <source>
        <dbReference type="ARBA" id="ARBA00022741"/>
    </source>
</evidence>
<feature type="binding site" evidence="9">
    <location>
        <begin position="211"/>
        <end position="215"/>
    </location>
    <ligand>
        <name>ATP</name>
        <dbReference type="ChEBI" id="CHEBI:30616"/>
    </ligand>
</feature>
<evidence type="ECO:0000313" key="11">
    <source>
        <dbReference type="EMBL" id="BAQ69916.1"/>
    </source>
</evidence>
<evidence type="ECO:0000313" key="12">
    <source>
        <dbReference type="Proteomes" id="UP000064912"/>
    </source>
</evidence>
<comment type="subunit">
    <text evidence="9">Homodimer.</text>
</comment>
<sequence>MSHVLTLNAGSSSLKFGFFRLNGAADDPDPRIVGSVERIGTGERARLKAKRQDGMVLVDREFGRNHVADHETALARAVEFLKEQRPQAELDAVGHRVVHGGPDYDMPVELTGEVMARLAQFEPLAPLHQPHNLAGVRAALKLFPEAVQLACFDTAFHRNHPWVNDTFAIPRKYYEQGVRRYGFHGLSYQYISETLRETAPHLHMGRTVVAHLGNGASMCGLMGGQSRASTMGFTALDGLPMGSRCGQLDPGVLLYMLRSEGMTPAEIEDELYRKSGLLGLSGLSNDMRTLEAAGTEEARQAIDYFVFRIRRELGGLVAALGGISTMVFCGGIGENSVLIREKVCTGMGWIGMELDETRNMRNERIISTDFSRVRILVIPTDEEIVIARAARDMLARRAVDAA</sequence>
<reference evidence="11 12" key="1">
    <citation type="submission" date="2015-02" db="EMBL/GenBank/DDBJ databases">
        <title>Genome sequene of Rhodovulum sulfidophilum DSM 2351.</title>
        <authorList>
            <person name="Nagao N."/>
        </authorList>
    </citation>
    <scope>NUCLEOTIDE SEQUENCE [LARGE SCALE GENOMIC DNA]</scope>
    <source>
        <strain evidence="11 12">DSM 2351</strain>
    </source>
</reference>
<dbReference type="InterPro" id="IPR000890">
    <property type="entry name" value="Aliphatic_acid_kin_short-chain"/>
</dbReference>
<dbReference type="AlphaFoldDB" id="A0A0D6B4C7"/>
<feature type="binding site" evidence="9">
    <location>
        <position position="8"/>
    </location>
    <ligand>
        <name>Mg(2+)</name>
        <dbReference type="ChEBI" id="CHEBI:18420"/>
    </ligand>
</feature>
<dbReference type="PIRSF" id="PIRSF000722">
    <property type="entry name" value="Acetate_prop_kin"/>
    <property type="match status" value="1"/>
</dbReference>
<feature type="binding site" evidence="9">
    <location>
        <position position="15"/>
    </location>
    <ligand>
        <name>ATP</name>
        <dbReference type="ChEBI" id="CHEBI:30616"/>
    </ligand>
</feature>
<dbReference type="PANTHER" id="PTHR21060:SF21">
    <property type="entry name" value="ACETATE KINASE"/>
    <property type="match status" value="1"/>
</dbReference>
<dbReference type="InterPro" id="IPR004372">
    <property type="entry name" value="Ac/propionate_kinase"/>
</dbReference>
<comment type="catalytic activity">
    <reaction evidence="9">
        <text>acetate + ATP = acetyl phosphate + ADP</text>
        <dbReference type="Rhea" id="RHEA:11352"/>
        <dbReference type="ChEBI" id="CHEBI:22191"/>
        <dbReference type="ChEBI" id="CHEBI:30089"/>
        <dbReference type="ChEBI" id="CHEBI:30616"/>
        <dbReference type="ChEBI" id="CHEBI:456216"/>
        <dbReference type="EC" id="2.7.2.1"/>
    </reaction>
</comment>
<feature type="active site" description="Proton donor/acceptor" evidence="9">
    <location>
        <position position="153"/>
    </location>
</feature>
<evidence type="ECO:0000256" key="6">
    <source>
        <dbReference type="ARBA" id="ARBA00022777"/>
    </source>
</evidence>
<organism evidence="11 12">
    <name type="scientific">Rhodovulum sulfidophilum</name>
    <name type="common">Rhodobacter sulfidophilus</name>
    <dbReference type="NCBI Taxonomy" id="35806"/>
    <lineage>
        <taxon>Bacteria</taxon>
        <taxon>Pseudomonadati</taxon>
        <taxon>Pseudomonadota</taxon>
        <taxon>Alphaproteobacteria</taxon>
        <taxon>Rhodobacterales</taxon>
        <taxon>Paracoccaceae</taxon>
        <taxon>Rhodovulum</taxon>
    </lineage>
</organism>
<keyword evidence="4 9" id="KW-0479">Metal-binding</keyword>
<evidence type="ECO:0000256" key="2">
    <source>
        <dbReference type="ARBA" id="ARBA00022490"/>
    </source>
</evidence>